<dbReference type="PANTHER" id="PTHR31005:SF8">
    <property type="entry name" value="DUF4139 DOMAIN-CONTAINING PROTEIN"/>
    <property type="match status" value="1"/>
</dbReference>
<dbReference type="EMBL" id="MRYD01000370">
    <property type="protein sequence ID" value="OSZ55983.1"/>
    <property type="molecule type" value="Genomic_DNA"/>
</dbReference>
<dbReference type="InterPro" id="IPR037291">
    <property type="entry name" value="DUF4139"/>
</dbReference>
<dbReference type="Proteomes" id="UP000194266">
    <property type="component" value="Unassembled WGS sequence"/>
</dbReference>
<evidence type="ECO:0000313" key="6">
    <source>
        <dbReference type="Proteomes" id="UP000194266"/>
    </source>
</evidence>
<feature type="compositionally biased region" description="Low complexity" evidence="2">
    <location>
        <begin position="322"/>
        <end position="336"/>
    </location>
</feature>
<proteinExistence type="predicted"/>
<dbReference type="InterPro" id="IPR025554">
    <property type="entry name" value="DUF4140"/>
</dbReference>
<keyword evidence="6" id="KW-1185">Reference proteome</keyword>
<sequence length="343" mass="36461">MVVYAQGALCRRLARGSVPVDGRVRVTGLPRSMDPGSLRARVVGASGLRVTEARVEVEAEPPGARPTGELRREVERLRDAWQAVRARRDRQQGLVDEVAALRPVPPPRGEEDPHRPTPVDAWLELADFVDDRLTVLHSRIRELDEELKGVEHELAVATDRLSRASTDAPAPHVETAMSAVVTLTGIPGTHAGDEVEVEVEYGVPGAVWVPAYRLSHRQGDGEGRLLLRAALAQRTGEDWSGVRVSLATADLRRRTDIPRLRSIRIGRSQPAPAPSGWREPAPGMNDLFAAYDAAGPRPGTGTNGAGSPPGPVPPPPPPAPSPMAGYGAPSAALPAPGGTPPTP</sequence>
<protein>
    <recommendedName>
        <fullName evidence="7">DUF4139 domain-containing protein</fullName>
    </recommendedName>
</protein>
<feature type="domain" description="DUF4140" evidence="4">
    <location>
        <begin position="2"/>
        <end position="92"/>
    </location>
</feature>
<reference evidence="5 6" key="1">
    <citation type="submission" date="2016-12" db="EMBL/GenBank/DDBJ databases">
        <title>Genome Mining:The Detection of Biosynthetic Gene Clusters to Aid in the Expression of Curamycin A produced by Streptomyces sp. strain CZA14.</title>
        <authorList>
            <person name="Durrell K.A."/>
            <person name="Kirby B.M."/>
            <person name="Khan W."/>
            <person name="Mthethwa T."/>
            <person name="Le Roes-Hill M."/>
        </authorList>
    </citation>
    <scope>NUCLEOTIDE SEQUENCE [LARGE SCALE GENOMIC DNA]</scope>
    <source>
        <strain evidence="5 6">CZA14</strain>
    </source>
</reference>
<keyword evidence="1" id="KW-0175">Coiled coil</keyword>
<dbReference type="PANTHER" id="PTHR31005">
    <property type="entry name" value="DUF4139 DOMAIN-CONTAINING PROTEIN"/>
    <property type="match status" value="1"/>
</dbReference>
<feature type="domain" description="DUF4139" evidence="3">
    <location>
        <begin position="197"/>
        <end position="269"/>
    </location>
</feature>
<feature type="coiled-coil region" evidence="1">
    <location>
        <begin position="133"/>
        <end position="160"/>
    </location>
</feature>
<organism evidence="5 6">
    <name type="scientific">Streptomyces pharetrae CZA14</name>
    <dbReference type="NCBI Taxonomy" id="1144883"/>
    <lineage>
        <taxon>Bacteria</taxon>
        <taxon>Bacillati</taxon>
        <taxon>Actinomycetota</taxon>
        <taxon>Actinomycetes</taxon>
        <taxon>Kitasatosporales</taxon>
        <taxon>Streptomycetaceae</taxon>
        <taxon>Streptomyces</taxon>
    </lineage>
</organism>
<evidence type="ECO:0008006" key="7">
    <source>
        <dbReference type="Google" id="ProtNLM"/>
    </source>
</evidence>
<feature type="compositionally biased region" description="Pro residues" evidence="2">
    <location>
        <begin position="308"/>
        <end position="321"/>
    </location>
</feature>
<dbReference type="Pfam" id="PF13598">
    <property type="entry name" value="DUF4139"/>
    <property type="match status" value="1"/>
</dbReference>
<evidence type="ECO:0000256" key="1">
    <source>
        <dbReference type="SAM" id="Coils"/>
    </source>
</evidence>
<dbReference type="Pfam" id="PF13600">
    <property type="entry name" value="DUF4140"/>
    <property type="match status" value="1"/>
</dbReference>
<feature type="non-terminal residue" evidence="5">
    <location>
        <position position="343"/>
    </location>
</feature>
<gene>
    <name evidence="5" type="ORF">OQI_35515</name>
</gene>
<comment type="caution">
    <text evidence="5">The sequence shown here is derived from an EMBL/GenBank/DDBJ whole genome shotgun (WGS) entry which is preliminary data.</text>
</comment>
<evidence type="ECO:0000259" key="3">
    <source>
        <dbReference type="Pfam" id="PF13598"/>
    </source>
</evidence>
<feature type="region of interest" description="Disordered" evidence="2">
    <location>
        <begin position="264"/>
        <end position="343"/>
    </location>
</feature>
<name>A0ABX3Y7Z6_9ACTN</name>
<evidence type="ECO:0000313" key="5">
    <source>
        <dbReference type="EMBL" id="OSZ55983.1"/>
    </source>
</evidence>
<dbReference type="InterPro" id="IPR011935">
    <property type="entry name" value="CHP02231"/>
</dbReference>
<evidence type="ECO:0000259" key="4">
    <source>
        <dbReference type="Pfam" id="PF13600"/>
    </source>
</evidence>
<accession>A0ABX3Y7Z6</accession>
<evidence type="ECO:0000256" key="2">
    <source>
        <dbReference type="SAM" id="MobiDB-lite"/>
    </source>
</evidence>